<feature type="compositionally biased region" description="Acidic residues" evidence="1">
    <location>
        <begin position="462"/>
        <end position="476"/>
    </location>
</feature>
<dbReference type="GO" id="GO:0005634">
    <property type="term" value="C:nucleus"/>
    <property type="evidence" value="ECO:0007669"/>
    <property type="project" value="TreeGrafter"/>
</dbReference>
<dbReference type="PANTHER" id="PTHR15410">
    <property type="entry name" value="HIRA-INTERACTING PROTEIN 3"/>
    <property type="match status" value="1"/>
</dbReference>
<protein>
    <recommendedName>
        <fullName evidence="2">DEK-C domain-containing protein</fullName>
    </recommendedName>
</protein>
<dbReference type="PANTHER" id="PTHR15410:SF2">
    <property type="entry name" value="HIRA-INTERACTING PROTEIN 3"/>
    <property type="match status" value="1"/>
</dbReference>
<dbReference type="OrthoDB" id="552755at2759"/>
<evidence type="ECO:0000313" key="4">
    <source>
        <dbReference type="Proteomes" id="UP000307440"/>
    </source>
</evidence>
<feature type="region of interest" description="Disordered" evidence="1">
    <location>
        <begin position="448"/>
        <end position="501"/>
    </location>
</feature>
<feature type="compositionally biased region" description="Basic and acidic residues" evidence="1">
    <location>
        <begin position="86"/>
        <end position="99"/>
    </location>
</feature>
<evidence type="ECO:0000259" key="2">
    <source>
        <dbReference type="PROSITE" id="PS51998"/>
    </source>
</evidence>
<organism evidence="3 4">
    <name type="scientific">Coprinopsis marcescibilis</name>
    <name type="common">Agaric fungus</name>
    <name type="synonym">Psathyrella marcescibilis</name>
    <dbReference type="NCBI Taxonomy" id="230819"/>
    <lineage>
        <taxon>Eukaryota</taxon>
        <taxon>Fungi</taxon>
        <taxon>Dikarya</taxon>
        <taxon>Basidiomycota</taxon>
        <taxon>Agaricomycotina</taxon>
        <taxon>Agaricomycetes</taxon>
        <taxon>Agaricomycetidae</taxon>
        <taxon>Agaricales</taxon>
        <taxon>Agaricineae</taxon>
        <taxon>Psathyrellaceae</taxon>
        <taxon>Coprinopsis</taxon>
    </lineage>
</organism>
<feature type="compositionally biased region" description="Basic residues" evidence="1">
    <location>
        <begin position="151"/>
        <end position="169"/>
    </location>
</feature>
<keyword evidence="4" id="KW-1185">Reference proteome</keyword>
<sequence>MTLPPLEELLKSTRRIVIAAVKADALHTLTPKSVRQKVEEEFQLAVGTLDEAQYKGPIKEAIQKAMASSGSEDERTSPVASKGKGKSVDEVLKTKRKSEVGQNNDEPGEVDKPKKRSRVSEAKDSVSPIKRKAKSPPPSGKDKDEQPKASTSRRKSSPLKRTAVSKRKVVISSDEGGGESEASGDEFAESADEVAHPKKAKSKKESVKLDSKPASKITAKASRKTSQQFKSREHVPTSDMSELDEPQDVKPKASPIKVKSPSKKAPAHLAVPLKRKKAIVADSGSEEGEEKKPAVRDTTPKSTAKPAHKTPIIPQKKPKVEESDSELSVLIDEPPKKAKKKPRTSSEPKEKPPTKKRSASASKDSGLSKEEETIKRLKSYVVACGVRKQWKTLFAGLSDREQISRLKQMLSDLGMTGKLSMDRAKAIKTKREFEQELQDVQEFAKKMERRESFSKNPQESVNESDIDDEESEEEADQASRKRARNARNSIAAFLQDQSDSE</sequence>
<accession>A0A5C3KNI4</accession>
<dbReference type="EMBL" id="ML210258">
    <property type="protein sequence ID" value="TFK21786.1"/>
    <property type="molecule type" value="Genomic_DNA"/>
</dbReference>
<dbReference type="AlphaFoldDB" id="A0A5C3KNI4"/>
<feature type="compositionally biased region" description="Basic and acidic residues" evidence="1">
    <location>
        <begin position="203"/>
        <end position="213"/>
    </location>
</feature>
<feature type="compositionally biased region" description="Acidic residues" evidence="1">
    <location>
        <begin position="176"/>
        <end position="192"/>
    </location>
</feature>
<proteinExistence type="predicted"/>
<gene>
    <name evidence="3" type="ORF">FA15DRAFT_623479</name>
</gene>
<dbReference type="PROSITE" id="PS51998">
    <property type="entry name" value="DEK_C"/>
    <property type="match status" value="1"/>
</dbReference>
<name>A0A5C3KNI4_COPMA</name>
<dbReference type="InterPro" id="IPR037647">
    <property type="entry name" value="HIRIP3"/>
</dbReference>
<evidence type="ECO:0000256" key="1">
    <source>
        <dbReference type="SAM" id="MobiDB-lite"/>
    </source>
</evidence>
<feature type="domain" description="DEK-C" evidence="2">
    <location>
        <begin position="4"/>
        <end position="67"/>
    </location>
</feature>
<dbReference type="Proteomes" id="UP000307440">
    <property type="component" value="Unassembled WGS sequence"/>
</dbReference>
<dbReference type="InterPro" id="IPR014876">
    <property type="entry name" value="DEK_C"/>
</dbReference>
<reference evidence="3 4" key="1">
    <citation type="journal article" date="2019" name="Nat. Ecol. Evol.">
        <title>Megaphylogeny resolves global patterns of mushroom evolution.</title>
        <authorList>
            <person name="Varga T."/>
            <person name="Krizsan K."/>
            <person name="Foldi C."/>
            <person name="Dima B."/>
            <person name="Sanchez-Garcia M."/>
            <person name="Sanchez-Ramirez S."/>
            <person name="Szollosi G.J."/>
            <person name="Szarkandi J.G."/>
            <person name="Papp V."/>
            <person name="Albert L."/>
            <person name="Andreopoulos W."/>
            <person name="Angelini C."/>
            <person name="Antonin V."/>
            <person name="Barry K.W."/>
            <person name="Bougher N.L."/>
            <person name="Buchanan P."/>
            <person name="Buyck B."/>
            <person name="Bense V."/>
            <person name="Catcheside P."/>
            <person name="Chovatia M."/>
            <person name="Cooper J."/>
            <person name="Damon W."/>
            <person name="Desjardin D."/>
            <person name="Finy P."/>
            <person name="Geml J."/>
            <person name="Haridas S."/>
            <person name="Hughes K."/>
            <person name="Justo A."/>
            <person name="Karasinski D."/>
            <person name="Kautmanova I."/>
            <person name="Kiss B."/>
            <person name="Kocsube S."/>
            <person name="Kotiranta H."/>
            <person name="LaButti K.M."/>
            <person name="Lechner B.E."/>
            <person name="Liimatainen K."/>
            <person name="Lipzen A."/>
            <person name="Lukacs Z."/>
            <person name="Mihaltcheva S."/>
            <person name="Morgado L.N."/>
            <person name="Niskanen T."/>
            <person name="Noordeloos M.E."/>
            <person name="Ohm R.A."/>
            <person name="Ortiz-Santana B."/>
            <person name="Ovrebo C."/>
            <person name="Racz N."/>
            <person name="Riley R."/>
            <person name="Savchenko A."/>
            <person name="Shiryaev A."/>
            <person name="Soop K."/>
            <person name="Spirin V."/>
            <person name="Szebenyi C."/>
            <person name="Tomsovsky M."/>
            <person name="Tulloss R.E."/>
            <person name="Uehling J."/>
            <person name="Grigoriev I.V."/>
            <person name="Vagvolgyi C."/>
            <person name="Papp T."/>
            <person name="Martin F.M."/>
            <person name="Miettinen O."/>
            <person name="Hibbett D.S."/>
            <person name="Nagy L.G."/>
        </authorList>
    </citation>
    <scope>NUCLEOTIDE SEQUENCE [LARGE SCALE GENOMIC DNA]</scope>
    <source>
        <strain evidence="3 4">CBS 121175</strain>
    </source>
</reference>
<dbReference type="STRING" id="230819.A0A5C3KNI4"/>
<evidence type="ECO:0000313" key="3">
    <source>
        <dbReference type="EMBL" id="TFK21786.1"/>
    </source>
</evidence>
<feature type="compositionally biased region" description="Basic and acidic residues" evidence="1">
    <location>
        <begin position="344"/>
        <end position="353"/>
    </location>
</feature>
<feature type="compositionally biased region" description="Basic and acidic residues" evidence="1">
    <location>
        <begin position="289"/>
        <end position="299"/>
    </location>
</feature>
<feature type="region of interest" description="Disordered" evidence="1">
    <location>
        <begin position="62"/>
        <end position="372"/>
    </location>
</feature>